<dbReference type="GO" id="GO:0019441">
    <property type="term" value="P:L-tryptophan catabolic process to kynurenine"/>
    <property type="evidence" value="ECO:0007669"/>
    <property type="project" value="InterPro"/>
</dbReference>
<evidence type="ECO:0000313" key="2">
    <source>
        <dbReference type="Proteomes" id="UP000295380"/>
    </source>
</evidence>
<dbReference type="Gene3D" id="3.50.30.50">
    <property type="entry name" value="Putative cyclase"/>
    <property type="match status" value="1"/>
</dbReference>
<gene>
    <name evidence="1" type="ORF">C8E00_10462</name>
</gene>
<dbReference type="GO" id="GO:0004061">
    <property type="term" value="F:arylformamidase activity"/>
    <property type="evidence" value="ECO:0007669"/>
    <property type="project" value="InterPro"/>
</dbReference>
<evidence type="ECO:0000313" key="1">
    <source>
        <dbReference type="EMBL" id="TDU21882.1"/>
    </source>
</evidence>
<dbReference type="PANTHER" id="PTHR43564">
    <property type="entry name" value="KYNURENINE FORMAMIDASE-LIKE PROTEIN"/>
    <property type="match status" value="1"/>
</dbReference>
<protein>
    <submittedName>
        <fullName evidence="1">Kynurenine formamidase</fullName>
    </submittedName>
</protein>
<organism evidence="1 2">
    <name type="scientific">Chromohalobacter marismortui</name>
    <dbReference type="NCBI Taxonomy" id="42055"/>
    <lineage>
        <taxon>Bacteria</taxon>
        <taxon>Pseudomonadati</taxon>
        <taxon>Pseudomonadota</taxon>
        <taxon>Gammaproteobacteria</taxon>
        <taxon>Oceanospirillales</taxon>
        <taxon>Halomonadaceae</taxon>
        <taxon>Chromohalobacter</taxon>
    </lineage>
</organism>
<dbReference type="RefSeq" id="WP_133697295.1">
    <property type="nucleotide sequence ID" value="NZ_SOBR01000004.1"/>
</dbReference>
<sequence length="265" mass="28642">MLTQGKTLIDLAVSLTAGIASDPPGLGPQIDYIDHDQGARDFEEIFGIGVDQQLEGKGAAVERCVMSTHAGTHMDAPWHYHPTMDGGKPAMTIDEVPLEWCIGPGVKLDFRKFPDGHRVSAAEVAAELERIGHELSPGDIVLVNTRAGERYGQDDYVASGCGFGREATLYLTQRGVKIAGTDAWSWDPPLASQVARVRETGDASLFWEGHKAGAETVFCHMEKLGNLHRLPATGFEVMCLPVKIARASAGWCRPVALVPTQPRSE</sequence>
<comment type="caution">
    <text evidence="1">The sequence shown here is derived from an EMBL/GenBank/DDBJ whole genome shotgun (WGS) entry which is preliminary data.</text>
</comment>
<dbReference type="Proteomes" id="UP000295380">
    <property type="component" value="Unassembled WGS sequence"/>
</dbReference>
<dbReference type="AlphaFoldDB" id="A0A4R7NMR6"/>
<dbReference type="InterPro" id="IPR007325">
    <property type="entry name" value="KFase/CYL"/>
</dbReference>
<dbReference type="OrthoDB" id="7067800at2"/>
<dbReference type="EMBL" id="SOBR01000004">
    <property type="protein sequence ID" value="TDU21882.1"/>
    <property type="molecule type" value="Genomic_DNA"/>
</dbReference>
<dbReference type="Pfam" id="PF04199">
    <property type="entry name" value="Cyclase"/>
    <property type="match status" value="1"/>
</dbReference>
<dbReference type="PANTHER" id="PTHR43564:SF2">
    <property type="entry name" value="BLR6059 PROTEIN"/>
    <property type="match status" value="1"/>
</dbReference>
<proteinExistence type="predicted"/>
<dbReference type="InterPro" id="IPR037175">
    <property type="entry name" value="KFase_sf"/>
</dbReference>
<reference evidence="1 2" key="1">
    <citation type="submission" date="2019-03" db="EMBL/GenBank/DDBJ databases">
        <title>Genomic Encyclopedia of Type Strains, Phase IV (KMG-IV): sequencing the most valuable type-strain genomes for metagenomic binning, comparative biology and taxonomic classification.</title>
        <authorList>
            <person name="Goeker M."/>
        </authorList>
    </citation>
    <scope>NUCLEOTIDE SEQUENCE [LARGE SCALE GENOMIC DNA]</scope>
    <source>
        <strain evidence="1 2">DSM 6770</strain>
    </source>
</reference>
<name>A0A4R7NMR6_9GAMM</name>
<dbReference type="SUPFAM" id="SSF102198">
    <property type="entry name" value="Putative cyclase"/>
    <property type="match status" value="1"/>
</dbReference>
<accession>A0A4R7NMR6</accession>
<keyword evidence="2" id="KW-1185">Reference proteome</keyword>